<gene>
    <name evidence="4" type="ORF">Taro_020207</name>
</gene>
<dbReference type="Gene3D" id="3.30.40.10">
    <property type="entry name" value="Zinc/RING finger domain, C3HC4 (zinc finger)"/>
    <property type="match status" value="1"/>
</dbReference>
<dbReference type="PANTHER" id="PTHR47531">
    <property type="entry name" value="RING/U-BOX SUPERFAMILY PROTEIN"/>
    <property type="match status" value="1"/>
</dbReference>
<dbReference type="PROSITE" id="PS50089">
    <property type="entry name" value="ZF_RING_2"/>
    <property type="match status" value="1"/>
</dbReference>
<feature type="compositionally biased region" description="Gly residues" evidence="2">
    <location>
        <begin position="14"/>
        <end position="28"/>
    </location>
</feature>
<dbReference type="AlphaFoldDB" id="A0A843V4I2"/>
<dbReference type="SUPFAM" id="SSF57850">
    <property type="entry name" value="RING/U-box"/>
    <property type="match status" value="1"/>
</dbReference>
<dbReference type="Pfam" id="PF13639">
    <property type="entry name" value="zf-RING_2"/>
    <property type="match status" value="1"/>
</dbReference>
<keyword evidence="5" id="KW-1185">Reference proteome</keyword>
<accession>A0A843V4I2</accession>
<evidence type="ECO:0000256" key="1">
    <source>
        <dbReference type="PROSITE-ProRule" id="PRU00175"/>
    </source>
</evidence>
<dbReference type="OrthoDB" id="8062037at2759"/>
<reference evidence="4" key="1">
    <citation type="submission" date="2017-07" db="EMBL/GenBank/DDBJ databases">
        <title>Taro Niue Genome Assembly and Annotation.</title>
        <authorList>
            <person name="Atibalentja N."/>
            <person name="Keating K."/>
            <person name="Fields C.J."/>
        </authorList>
    </citation>
    <scope>NUCLEOTIDE SEQUENCE</scope>
    <source>
        <strain evidence="4">Niue_2</strain>
        <tissue evidence="4">Leaf</tissue>
    </source>
</reference>
<dbReference type="InterPro" id="IPR001841">
    <property type="entry name" value="Znf_RING"/>
</dbReference>
<name>A0A843V4I2_COLES</name>
<dbReference type="InterPro" id="IPR013083">
    <property type="entry name" value="Znf_RING/FYVE/PHD"/>
</dbReference>
<proteinExistence type="predicted"/>
<sequence length="543" mass="59903">MGSSGSKAVAAADGGAGDGGGTRGNGGGDGERSRRWRGERVLGLACLCLPAASDASVYQQEKKRGRQRNNVCTDEPGAKSAQQKPKGCRKFISPCPGRATCSSSSGAEPDADCHESISCTEPGDHDSVSAQEAAITRSSNTLNRSRSRFDFIPDRIVTRLGRAASVGSSAARSSFSTQNPECDDRGRRDCDGWATGRNVIHGQNTVDTMSSRDISRSNIDTEAGVTGHFYQNNVRAENFDRRPSRRHGLQDPLEGSIRFSRTLSVGRLRDRVLRRPSFSEGLFDPLSLENRMTEYHGDGTDRSALRQAIRSASSGSNTNVLASSSGSLTRYMDSSFNTRGYESETPRIREASIHSTLEHRSAFLERRRRIRSQVRELQWLGSRVGHNRSCIVSGQHRTGHCTCRMSRRATNPADDTSTRSSISRIVMLAEALFEVLDEIHQQAVVLASRPSMSSTGSVPAPKEVVERMPLRIYEKAQVYHNEEASQCYICLVEYEDGDCVRILPCRHEFHRICVDKWLKEIHRVCPLCRGDVCISDVPPCRET</sequence>
<organism evidence="4 5">
    <name type="scientific">Colocasia esculenta</name>
    <name type="common">Wild taro</name>
    <name type="synonym">Arum esculentum</name>
    <dbReference type="NCBI Taxonomy" id="4460"/>
    <lineage>
        <taxon>Eukaryota</taxon>
        <taxon>Viridiplantae</taxon>
        <taxon>Streptophyta</taxon>
        <taxon>Embryophyta</taxon>
        <taxon>Tracheophyta</taxon>
        <taxon>Spermatophyta</taxon>
        <taxon>Magnoliopsida</taxon>
        <taxon>Liliopsida</taxon>
        <taxon>Araceae</taxon>
        <taxon>Aroideae</taxon>
        <taxon>Colocasieae</taxon>
        <taxon>Colocasia</taxon>
    </lineage>
</organism>
<evidence type="ECO:0000256" key="2">
    <source>
        <dbReference type="SAM" id="MobiDB-lite"/>
    </source>
</evidence>
<keyword evidence="1" id="KW-0862">Zinc</keyword>
<comment type="caution">
    <text evidence="4">The sequence shown here is derived from an EMBL/GenBank/DDBJ whole genome shotgun (WGS) entry which is preliminary data.</text>
</comment>
<dbReference type="FunFam" id="3.30.40.10:FF:000388">
    <property type="entry name" value="Putative RING zinc finger domain superfamily protein"/>
    <property type="match status" value="1"/>
</dbReference>
<feature type="region of interest" description="Disordered" evidence="2">
    <location>
        <begin position="1"/>
        <end position="34"/>
    </location>
</feature>
<dbReference type="Proteomes" id="UP000652761">
    <property type="component" value="Unassembled WGS sequence"/>
</dbReference>
<keyword evidence="1" id="KW-0479">Metal-binding</keyword>
<dbReference type="EMBL" id="NMUH01000993">
    <property type="protein sequence ID" value="MQL87653.1"/>
    <property type="molecule type" value="Genomic_DNA"/>
</dbReference>
<dbReference type="PANTHER" id="PTHR47531:SF2">
    <property type="entry name" value="RING_U-BOX SUPERFAMILY PROTEIN"/>
    <property type="match status" value="1"/>
</dbReference>
<feature type="domain" description="RING-type" evidence="3">
    <location>
        <begin position="487"/>
        <end position="529"/>
    </location>
</feature>
<protein>
    <recommendedName>
        <fullName evidence="3">RING-type domain-containing protein</fullName>
    </recommendedName>
</protein>
<evidence type="ECO:0000313" key="4">
    <source>
        <dbReference type="EMBL" id="MQL87653.1"/>
    </source>
</evidence>
<evidence type="ECO:0000313" key="5">
    <source>
        <dbReference type="Proteomes" id="UP000652761"/>
    </source>
</evidence>
<feature type="compositionally biased region" description="Low complexity" evidence="2">
    <location>
        <begin position="1"/>
        <end position="13"/>
    </location>
</feature>
<keyword evidence="1" id="KW-0863">Zinc-finger</keyword>
<dbReference type="GO" id="GO:0008270">
    <property type="term" value="F:zinc ion binding"/>
    <property type="evidence" value="ECO:0007669"/>
    <property type="project" value="UniProtKB-KW"/>
</dbReference>
<evidence type="ECO:0000259" key="3">
    <source>
        <dbReference type="PROSITE" id="PS50089"/>
    </source>
</evidence>
<feature type="region of interest" description="Disordered" evidence="2">
    <location>
        <begin position="59"/>
        <end position="87"/>
    </location>
</feature>
<dbReference type="SMART" id="SM00184">
    <property type="entry name" value="RING"/>
    <property type="match status" value="1"/>
</dbReference>